<dbReference type="Proteomes" id="UP001596391">
    <property type="component" value="Unassembled WGS sequence"/>
</dbReference>
<name>A0ABW1ZBR6_9BACT</name>
<dbReference type="EMBL" id="JBHSWI010000001">
    <property type="protein sequence ID" value="MFC6645890.1"/>
    <property type="molecule type" value="Genomic_DNA"/>
</dbReference>
<keyword evidence="2" id="KW-1185">Reference proteome</keyword>
<reference evidence="2" key="1">
    <citation type="journal article" date="2019" name="Int. J. Syst. Evol. Microbiol.">
        <title>The Global Catalogue of Microorganisms (GCM) 10K type strain sequencing project: providing services to taxonomists for standard genome sequencing and annotation.</title>
        <authorList>
            <consortium name="The Broad Institute Genomics Platform"/>
            <consortium name="The Broad Institute Genome Sequencing Center for Infectious Disease"/>
            <person name="Wu L."/>
            <person name="Ma J."/>
        </authorList>
    </citation>
    <scope>NUCLEOTIDE SEQUENCE [LARGE SCALE GENOMIC DNA]</scope>
    <source>
        <strain evidence="2">CGMCC 1.16026</strain>
    </source>
</reference>
<comment type="caution">
    <text evidence="1">The sequence shown here is derived from an EMBL/GenBank/DDBJ whole genome shotgun (WGS) entry which is preliminary data.</text>
</comment>
<proteinExistence type="predicted"/>
<accession>A0ABW1ZBR6</accession>
<gene>
    <name evidence="1" type="ORF">ACFQBQ_09930</name>
</gene>
<sequence length="121" mass="13288">MSFINEQVEGFQLSYGGLPTFVYTADVPVAMAKDGTALLAHVALVTQRLPEGNMQVALSSVTDSAHKARTPWMRFIDVVDADGSHRASLLFERRANTSRDFVLYRLVTAKAQPSFTTAPLE</sequence>
<evidence type="ECO:0000313" key="1">
    <source>
        <dbReference type="EMBL" id="MFC6645890.1"/>
    </source>
</evidence>
<evidence type="ECO:0000313" key="2">
    <source>
        <dbReference type="Proteomes" id="UP001596391"/>
    </source>
</evidence>
<dbReference type="RefSeq" id="WP_390234953.1">
    <property type="nucleotide sequence ID" value="NZ_JBHSWI010000001.1"/>
</dbReference>
<protein>
    <submittedName>
        <fullName evidence="1">Uncharacterized protein</fullName>
    </submittedName>
</protein>
<organism evidence="1 2">
    <name type="scientific">Granulicella cerasi</name>
    <dbReference type="NCBI Taxonomy" id="741063"/>
    <lineage>
        <taxon>Bacteria</taxon>
        <taxon>Pseudomonadati</taxon>
        <taxon>Acidobacteriota</taxon>
        <taxon>Terriglobia</taxon>
        <taxon>Terriglobales</taxon>
        <taxon>Acidobacteriaceae</taxon>
        <taxon>Granulicella</taxon>
    </lineage>
</organism>